<dbReference type="EC" id="2.4.2.-" evidence="1"/>
<dbReference type="InterPro" id="IPR051712">
    <property type="entry name" value="ARTD-AVP"/>
</dbReference>
<dbReference type="SUPFAM" id="SSF56399">
    <property type="entry name" value="ADP-ribosylation"/>
    <property type="match status" value="1"/>
</dbReference>
<dbReference type="GO" id="GO:1990404">
    <property type="term" value="F:NAD+-protein mono-ADP-ribosyltransferase activity"/>
    <property type="evidence" value="ECO:0007669"/>
    <property type="project" value="TreeGrafter"/>
</dbReference>
<dbReference type="PANTHER" id="PTHR45740:SF2">
    <property type="entry name" value="POLY [ADP-RIBOSE] POLYMERASE"/>
    <property type="match status" value="1"/>
</dbReference>
<reference evidence="3" key="1">
    <citation type="journal article" date="2020" name="Nat. Commun.">
        <title>Large-scale genome sequencing of mycorrhizal fungi provides insights into the early evolution of symbiotic traits.</title>
        <authorList>
            <person name="Miyauchi S."/>
            <person name="Kiss E."/>
            <person name="Kuo A."/>
            <person name="Drula E."/>
            <person name="Kohler A."/>
            <person name="Sanchez-Garcia M."/>
            <person name="Morin E."/>
            <person name="Andreopoulos B."/>
            <person name="Barry K.W."/>
            <person name="Bonito G."/>
            <person name="Buee M."/>
            <person name="Carver A."/>
            <person name="Chen C."/>
            <person name="Cichocki N."/>
            <person name="Clum A."/>
            <person name="Culley D."/>
            <person name="Crous P.W."/>
            <person name="Fauchery L."/>
            <person name="Girlanda M."/>
            <person name="Hayes R.D."/>
            <person name="Keri Z."/>
            <person name="LaButti K."/>
            <person name="Lipzen A."/>
            <person name="Lombard V."/>
            <person name="Magnuson J."/>
            <person name="Maillard F."/>
            <person name="Murat C."/>
            <person name="Nolan M."/>
            <person name="Ohm R.A."/>
            <person name="Pangilinan J."/>
            <person name="Pereira M.F."/>
            <person name="Perotto S."/>
            <person name="Peter M."/>
            <person name="Pfister S."/>
            <person name="Riley R."/>
            <person name="Sitrit Y."/>
            <person name="Stielow J.B."/>
            <person name="Szollosi G."/>
            <person name="Zifcakova L."/>
            <person name="Stursova M."/>
            <person name="Spatafora J.W."/>
            <person name="Tedersoo L."/>
            <person name="Vaario L.M."/>
            <person name="Yamada A."/>
            <person name="Yan M."/>
            <person name="Wang P."/>
            <person name="Xu J."/>
            <person name="Bruns T."/>
            <person name="Baldrian P."/>
            <person name="Vilgalys R."/>
            <person name="Dunand C."/>
            <person name="Henrissat B."/>
            <person name="Grigoriev I.V."/>
            <person name="Hibbett D."/>
            <person name="Nagy L.G."/>
            <person name="Martin F.M."/>
        </authorList>
    </citation>
    <scope>NUCLEOTIDE SEQUENCE</scope>
    <source>
        <strain evidence="3">UH-Tt-Lm1</strain>
    </source>
</reference>
<evidence type="ECO:0000313" key="3">
    <source>
        <dbReference type="EMBL" id="KAF9790539.1"/>
    </source>
</evidence>
<gene>
    <name evidence="3" type="ORF">BJ322DRAFT_999426</name>
</gene>
<dbReference type="AlphaFoldDB" id="A0A9P6HMM9"/>
<dbReference type="GO" id="GO:0005634">
    <property type="term" value="C:nucleus"/>
    <property type="evidence" value="ECO:0007669"/>
    <property type="project" value="TreeGrafter"/>
</dbReference>
<protein>
    <recommendedName>
        <fullName evidence="1">Poly [ADP-ribose] polymerase</fullName>
        <shortName evidence="1">PARP</shortName>
        <ecNumber evidence="1">2.4.2.-</ecNumber>
    </recommendedName>
</protein>
<comment type="caution">
    <text evidence="3">The sequence shown here is derived from an EMBL/GenBank/DDBJ whole genome shotgun (WGS) entry which is preliminary data.</text>
</comment>
<feature type="domain" description="PARP catalytic" evidence="2">
    <location>
        <begin position="46"/>
        <end position="272"/>
    </location>
</feature>
<accession>A0A9P6HMM9</accession>
<dbReference type="PROSITE" id="PS51059">
    <property type="entry name" value="PARP_CATALYTIC"/>
    <property type="match status" value="1"/>
</dbReference>
<sequence length="272" mass="30557">MRHKRLVFSSSGAIESQNDSAVSRWAEQGCISCRAAPRSSTSVMCQPCYNSAMRLAPFIIKVPEDHATYKSVETQFQQSWRHNTTCPAVKAVYKIICTKASLDKYQRYLDDVEFRGNFLAKESSRGNERRRWHGTKRKCYIGDQGNTRFCTDSGCSLCRIIQKSFDIKLFKKSTGWGRFGAGIYTSSTSSKSNDYSKNIGISSDWKALLLNKVVVGNGKKLTQDDPSLKKPPGRHDSVLAEVVPGGSLNYDELVVYKNEAVRPSYLVMYKSP</sequence>
<dbReference type="EMBL" id="WIUZ02000002">
    <property type="protein sequence ID" value="KAF9790539.1"/>
    <property type="molecule type" value="Genomic_DNA"/>
</dbReference>
<dbReference type="Pfam" id="PF00644">
    <property type="entry name" value="PARP"/>
    <property type="match status" value="1"/>
</dbReference>
<dbReference type="Gene3D" id="3.90.228.10">
    <property type="match status" value="1"/>
</dbReference>
<evidence type="ECO:0000256" key="1">
    <source>
        <dbReference type="RuleBase" id="RU362114"/>
    </source>
</evidence>
<keyword evidence="1" id="KW-0808">Transferase</keyword>
<evidence type="ECO:0000259" key="2">
    <source>
        <dbReference type="PROSITE" id="PS51059"/>
    </source>
</evidence>
<keyword evidence="1" id="KW-0520">NAD</keyword>
<evidence type="ECO:0000313" key="4">
    <source>
        <dbReference type="Proteomes" id="UP000736335"/>
    </source>
</evidence>
<dbReference type="PANTHER" id="PTHR45740">
    <property type="entry name" value="POLY [ADP-RIBOSE] POLYMERASE"/>
    <property type="match status" value="1"/>
</dbReference>
<reference evidence="3" key="2">
    <citation type="submission" date="2020-11" db="EMBL/GenBank/DDBJ databases">
        <authorList>
            <consortium name="DOE Joint Genome Institute"/>
            <person name="Kuo A."/>
            <person name="Miyauchi S."/>
            <person name="Kiss E."/>
            <person name="Drula E."/>
            <person name="Kohler A."/>
            <person name="Sanchez-Garcia M."/>
            <person name="Andreopoulos B."/>
            <person name="Barry K.W."/>
            <person name="Bonito G."/>
            <person name="Buee M."/>
            <person name="Carver A."/>
            <person name="Chen C."/>
            <person name="Cichocki N."/>
            <person name="Clum A."/>
            <person name="Culley D."/>
            <person name="Crous P.W."/>
            <person name="Fauchery L."/>
            <person name="Girlanda M."/>
            <person name="Hayes R."/>
            <person name="Keri Z."/>
            <person name="Labutti K."/>
            <person name="Lipzen A."/>
            <person name="Lombard V."/>
            <person name="Magnuson J."/>
            <person name="Maillard F."/>
            <person name="Morin E."/>
            <person name="Murat C."/>
            <person name="Nolan M."/>
            <person name="Ohm R."/>
            <person name="Pangilinan J."/>
            <person name="Pereira M."/>
            <person name="Perotto S."/>
            <person name="Peter M."/>
            <person name="Riley R."/>
            <person name="Sitrit Y."/>
            <person name="Stielow B."/>
            <person name="Szollosi G."/>
            <person name="Zifcakova L."/>
            <person name="Stursova M."/>
            <person name="Spatafora J.W."/>
            <person name="Tedersoo L."/>
            <person name="Vaario L.-M."/>
            <person name="Yamada A."/>
            <person name="Yan M."/>
            <person name="Wang P."/>
            <person name="Xu J."/>
            <person name="Bruns T."/>
            <person name="Baldrian P."/>
            <person name="Vilgalys R."/>
            <person name="Henrissat B."/>
            <person name="Grigoriev I.V."/>
            <person name="Hibbett D."/>
            <person name="Nagy L.G."/>
            <person name="Martin F.M."/>
        </authorList>
    </citation>
    <scope>NUCLEOTIDE SEQUENCE</scope>
    <source>
        <strain evidence="3">UH-Tt-Lm1</strain>
    </source>
</reference>
<keyword evidence="4" id="KW-1185">Reference proteome</keyword>
<dbReference type="Proteomes" id="UP000736335">
    <property type="component" value="Unassembled WGS sequence"/>
</dbReference>
<keyword evidence="1" id="KW-0328">Glycosyltransferase</keyword>
<organism evidence="3 4">
    <name type="scientific">Thelephora terrestris</name>
    <dbReference type="NCBI Taxonomy" id="56493"/>
    <lineage>
        <taxon>Eukaryota</taxon>
        <taxon>Fungi</taxon>
        <taxon>Dikarya</taxon>
        <taxon>Basidiomycota</taxon>
        <taxon>Agaricomycotina</taxon>
        <taxon>Agaricomycetes</taxon>
        <taxon>Thelephorales</taxon>
        <taxon>Thelephoraceae</taxon>
        <taxon>Thelephora</taxon>
    </lineage>
</organism>
<name>A0A9P6HMM9_9AGAM</name>
<dbReference type="GO" id="GO:0003950">
    <property type="term" value="F:NAD+ poly-ADP-ribosyltransferase activity"/>
    <property type="evidence" value="ECO:0007669"/>
    <property type="project" value="UniProtKB-UniRule"/>
</dbReference>
<dbReference type="OrthoDB" id="9514740at2759"/>
<proteinExistence type="predicted"/>
<dbReference type="InterPro" id="IPR012317">
    <property type="entry name" value="Poly(ADP-ribose)pol_cat_dom"/>
</dbReference>